<evidence type="ECO:0000313" key="1">
    <source>
        <dbReference type="EMBL" id="KAB0553921.1"/>
    </source>
</evidence>
<evidence type="ECO:0000313" key="2">
    <source>
        <dbReference type="Proteomes" id="UP000423257"/>
    </source>
</evidence>
<reference evidence="1 2" key="1">
    <citation type="submission" date="2019-09" db="EMBL/GenBank/DDBJ databases">
        <title>Draft genome sequences of 48 bacterial type strains from the CCUG.</title>
        <authorList>
            <person name="Tunovic T."/>
            <person name="Pineiro-Iglesias B."/>
            <person name="Unosson C."/>
            <person name="Inganas E."/>
            <person name="Ohlen M."/>
            <person name="Cardew S."/>
            <person name="Jensie-Markopoulos S."/>
            <person name="Salva-Serra F."/>
            <person name="Jaen-Luchoro D."/>
            <person name="Karlsson R."/>
            <person name="Svensson-Stadler L."/>
            <person name="Chun J."/>
            <person name="Moore E."/>
        </authorList>
    </citation>
    <scope>NUCLEOTIDE SEQUENCE [LARGE SCALE GENOMIC DNA]</scope>
    <source>
        <strain evidence="1 2">CCUG 51524</strain>
    </source>
</reference>
<organism evidence="1 2">
    <name type="scientific">Pseudomonas palleroniana</name>
    <dbReference type="NCBI Taxonomy" id="191390"/>
    <lineage>
        <taxon>Bacteria</taxon>
        <taxon>Pseudomonadati</taxon>
        <taxon>Pseudomonadota</taxon>
        <taxon>Gammaproteobacteria</taxon>
        <taxon>Pseudomonadales</taxon>
        <taxon>Pseudomonadaceae</taxon>
        <taxon>Pseudomonas</taxon>
    </lineage>
</organism>
<gene>
    <name evidence="1" type="ORF">F7R03_29225</name>
</gene>
<proteinExistence type="predicted"/>
<name>A0A6H9RZ75_9PSED</name>
<dbReference type="Proteomes" id="UP000423257">
    <property type="component" value="Unassembled WGS sequence"/>
</dbReference>
<dbReference type="AlphaFoldDB" id="A0A6H9RZ75"/>
<sequence>GKFVIVLEVDRVLSIDEMSLLAEASPSALEVDAP</sequence>
<accession>A0A6H9RZ75</accession>
<feature type="non-terminal residue" evidence="1">
    <location>
        <position position="1"/>
    </location>
</feature>
<comment type="caution">
    <text evidence="1">The sequence shown here is derived from an EMBL/GenBank/DDBJ whole genome shotgun (WGS) entry which is preliminary data.</text>
</comment>
<protein>
    <submittedName>
        <fullName evidence="1">Chemotaxis protein CheW</fullName>
    </submittedName>
</protein>
<dbReference type="EMBL" id="VZPQ01000260">
    <property type="protein sequence ID" value="KAB0553921.1"/>
    <property type="molecule type" value="Genomic_DNA"/>
</dbReference>